<dbReference type="Gene3D" id="3.90.220.20">
    <property type="entry name" value="DNA methylase specificity domains"/>
    <property type="match status" value="2"/>
</dbReference>
<gene>
    <name evidence="5" type="ORF">GCM10011514_35780</name>
</gene>
<dbReference type="InterPro" id="IPR000055">
    <property type="entry name" value="Restrct_endonuc_typeI_TRD"/>
</dbReference>
<dbReference type="InterPro" id="IPR052021">
    <property type="entry name" value="Type-I_RS_S_subunit"/>
</dbReference>
<sequence>MQKYPTYKPSNIDWIGEIPSNWSVSKLRFVTNEVQTGTTPPTDNEEYFESGDFNWFTPADFSSESVKLNDSKRKITELAVKDGKVKVFPKSSVLMVGIGATLGKIGIVNYPCSSNQQINAIVFNEKIKPYFGALFLFTNSVNIVSLANFATLPILNQSQTKDIPIVIPSLSEQQAIVTYLDEKTTLIDELIAKKERKIELLKEQRAALINQAVTKGLDENVSMKDSGLVDIGLIPSHWQMKKIKYVGILKSGDSITSEEIDYESSYPVYGGNGFRGFCDKYNYEGHYVLIGRQGALCGNINYAKGKFWASEHAVVITMIKEDETIWLGELLRKMNLNQYSQSAAQPGLAVDKIKNLSIPVPPLSEQQAIVAYLDEQTALIDKNIELESQKISTLKEYRQSLISNVVTGKICVA</sequence>
<protein>
    <recommendedName>
        <fullName evidence="4">Type I restriction modification DNA specificity domain-containing protein</fullName>
    </recommendedName>
</protein>
<name>A0A917DT39_9BACT</name>
<dbReference type="Pfam" id="PF01420">
    <property type="entry name" value="Methylase_S"/>
    <property type="match status" value="2"/>
</dbReference>
<dbReference type="Proteomes" id="UP000609064">
    <property type="component" value="Unassembled WGS sequence"/>
</dbReference>
<keyword evidence="2" id="KW-0680">Restriction system</keyword>
<dbReference type="EMBL" id="BMKK01000007">
    <property type="protein sequence ID" value="GGD68514.1"/>
    <property type="molecule type" value="Genomic_DNA"/>
</dbReference>
<feature type="domain" description="Type I restriction modification DNA specificity" evidence="4">
    <location>
        <begin position="19"/>
        <end position="199"/>
    </location>
</feature>
<reference evidence="5" key="1">
    <citation type="journal article" date="2014" name="Int. J. Syst. Evol. Microbiol.">
        <title>Complete genome sequence of Corynebacterium casei LMG S-19264T (=DSM 44701T), isolated from a smear-ripened cheese.</title>
        <authorList>
            <consortium name="US DOE Joint Genome Institute (JGI-PGF)"/>
            <person name="Walter F."/>
            <person name="Albersmeier A."/>
            <person name="Kalinowski J."/>
            <person name="Ruckert C."/>
        </authorList>
    </citation>
    <scope>NUCLEOTIDE SEQUENCE</scope>
    <source>
        <strain evidence="5">CGMCC 1.15958</strain>
    </source>
</reference>
<evidence type="ECO:0000256" key="3">
    <source>
        <dbReference type="ARBA" id="ARBA00023125"/>
    </source>
</evidence>
<evidence type="ECO:0000256" key="1">
    <source>
        <dbReference type="ARBA" id="ARBA00010923"/>
    </source>
</evidence>
<dbReference type="CDD" id="cd17266">
    <property type="entry name" value="RMtype1_S_Sau1132ORF3780P-TRD2-CR2_like"/>
    <property type="match status" value="1"/>
</dbReference>
<dbReference type="AlphaFoldDB" id="A0A917DT39"/>
<dbReference type="PANTHER" id="PTHR30408">
    <property type="entry name" value="TYPE-1 RESTRICTION ENZYME ECOKI SPECIFICITY PROTEIN"/>
    <property type="match status" value="1"/>
</dbReference>
<dbReference type="InterPro" id="IPR044946">
    <property type="entry name" value="Restrct_endonuc_typeI_TRD_sf"/>
</dbReference>
<dbReference type="RefSeq" id="WP_188767919.1">
    <property type="nucleotide sequence ID" value="NZ_BMKK01000007.1"/>
</dbReference>
<comment type="caution">
    <text evidence="5">The sequence shown here is derived from an EMBL/GenBank/DDBJ whole genome shotgun (WGS) entry which is preliminary data.</text>
</comment>
<reference evidence="5" key="2">
    <citation type="submission" date="2020-09" db="EMBL/GenBank/DDBJ databases">
        <authorList>
            <person name="Sun Q."/>
            <person name="Zhou Y."/>
        </authorList>
    </citation>
    <scope>NUCLEOTIDE SEQUENCE</scope>
    <source>
        <strain evidence="5">CGMCC 1.15958</strain>
    </source>
</reference>
<dbReference type="Gene3D" id="1.10.287.1120">
    <property type="entry name" value="Bipartite methylase S protein"/>
    <property type="match status" value="1"/>
</dbReference>
<evidence type="ECO:0000313" key="5">
    <source>
        <dbReference type="EMBL" id="GGD68514.1"/>
    </source>
</evidence>
<dbReference type="CDD" id="cd17290">
    <property type="entry name" value="RMtype1_S_AleSS8ORF2795P_TRD1-CR1_like"/>
    <property type="match status" value="1"/>
</dbReference>
<comment type="similarity">
    <text evidence="1">Belongs to the type-I restriction system S methylase family.</text>
</comment>
<dbReference type="GO" id="GO:0009307">
    <property type="term" value="P:DNA restriction-modification system"/>
    <property type="evidence" value="ECO:0007669"/>
    <property type="project" value="UniProtKB-KW"/>
</dbReference>
<organism evidence="5 6">
    <name type="scientific">Emticicia aquatilis</name>
    <dbReference type="NCBI Taxonomy" id="1537369"/>
    <lineage>
        <taxon>Bacteria</taxon>
        <taxon>Pseudomonadati</taxon>
        <taxon>Bacteroidota</taxon>
        <taxon>Cytophagia</taxon>
        <taxon>Cytophagales</taxon>
        <taxon>Leadbetterellaceae</taxon>
        <taxon>Emticicia</taxon>
    </lineage>
</organism>
<dbReference type="SUPFAM" id="SSF116734">
    <property type="entry name" value="DNA methylase specificity domain"/>
    <property type="match status" value="2"/>
</dbReference>
<feature type="domain" description="Type I restriction modification DNA specificity" evidence="4">
    <location>
        <begin position="235"/>
        <end position="395"/>
    </location>
</feature>
<accession>A0A917DT39</accession>
<proteinExistence type="inferred from homology"/>
<evidence type="ECO:0000256" key="2">
    <source>
        <dbReference type="ARBA" id="ARBA00022747"/>
    </source>
</evidence>
<dbReference type="PANTHER" id="PTHR30408:SF12">
    <property type="entry name" value="TYPE I RESTRICTION ENZYME MJAVIII SPECIFICITY SUBUNIT"/>
    <property type="match status" value="1"/>
</dbReference>
<evidence type="ECO:0000259" key="4">
    <source>
        <dbReference type="Pfam" id="PF01420"/>
    </source>
</evidence>
<keyword evidence="6" id="KW-1185">Reference proteome</keyword>
<evidence type="ECO:0000313" key="6">
    <source>
        <dbReference type="Proteomes" id="UP000609064"/>
    </source>
</evidence>
<dbReference type="GO" id="GO:0003677">
    <property type="term" value="F:DNA binding"/>
    <property type="evidence" value="ECO:0007669"/>
    <property type="project" value="UniProtKB-KW"/>
</dbReference>
<keyword evidence="3" id="KW-0238">DNA-binding</keyword>